<keyword evidence="2" id="KW-0231">Viral genome packaging</keyword>
<dbReference type="Proteomes" id="UP000575083">
    <property type="component" value="Unassembled WGS sequence"/>
</dbReference>
<evidence type="ECO:0000256" key="3">
    <source>
        <dbReference type="SAM" id="MobiDB-lite"/>
    </source>
</evidence>
<gene>
    <name evidence="4" type="ORF">HNP48_002261</name>
</gene>
<dbReference type="InterPro" id="IPR005335">
    <property type="entry name" value="Terminase_ssu"/>
</dbReference>
<evidence type="ECO:0000313" key="5">
    <source>
        <dbReference type="Proteomes" id="UP000575083"/>
    </source>
</evidence>
<dbReference type="PANTHER" id="PTHR41328">
    <property type="entry name" value="TERMINASE SMALL SUBUNIT-RELATED"/>
    <property type="match status" value="1"/>
</dbReference>
<evidence type="ECO:0000256" key="2">
    <source>
        <dbReference type="ARBA" id="ARBA00023219"/>
    </source>
</evidence>
<dbReference type="InterPro" id="IPR052404">
    <property type="entry name" value="SPP1-like_terminase"/>
</dbReference>
<organism evidence="4 5">
    <name type="scientific">Acidovorax soli</name>
    <dbReference type="NCBI Taxonomy" id="592050"/>
    <lineage>
        <taxon>Bacteria</taxon>
        <taxon>Pseudomonadati</taxon>
        <taxon>Pseudomonadota</taxon>
        <taxon>Betaproteobacteria</taxon>
        <taxon>Burkholderiales</taxon>
        <taxon>Comamonadaceae</taxon>
        <taxon>Acidovorax</taxon>
    </lineage>
</organism>
<dbReference type="RefSeq" id="WP_184856988.1">
    <property type="nucleotide sequence ID" value="NZ_JACHLK010000003.1"/>
</dbReference>
<comment type="caution">
    <text evidence="4">The sequence shown here is derived from an EMBL/GenBank/DDBJ whole genome shotgun (WGS) entry which is preliminary data.</text>
</comment>
<protein>
    <recommendedName>
        <fullName evidence="6">Terminase small subunit</fullName>
    </recommendedName>
</protein>
<evidence type="ECO:0000313" key="4">
    <source>
        <dbReference type="EMBL" id="MBB6559594.1"/>
    </source>
</evidence>
<dbReference type="GO" id="GO:0003677">
    <property type="term" value="F:DNA binding"/>
    <property type="evidence" value="ECO:0007669"/>
    <property type="project" value="InterPro"/>
</dbReference>
<feature type="region of interest" description="Disordered" evidence="3">
    <location>
        <begin position="1"/>
        <end position="76"/>
    </location>
</feature>
<evidence type="ECO:0008006" key="6">
    <source>
        <dbReference type="Google" id="ProtNLM"/>
    </source>
</evidence>
<sequence>MATTPPSRKRAAPKKAPTPSTKKPAASKGKPAGSGTPAHKEPTPTAQEANQLVPRDTQGTGEDVPEDVTTDQLTPRQQRFVDEYLIDLNGTQAAIRAGYSARTANEQAAQLLAKLSIQTAIAAAMKAQQERTQISADKVVLGLWNIFSADARELVQVQVGCCRHCWGEGHRYQRTLSEYNHDREQFRESGKPQEDWEEQGGVGYSPLRDAHPMCPECHGDGCPRVVLGDTRRLSPATAALYAGAKHGKHGIEVQMHSRLDAAEKLMKHLGAYERDNNQKGDPLKNLLHAIAGGNSNGFMPQAVDPEKPTGMAAPSAFTPKADPGPEPDWR</sequence>
<dbReference type="GO" id="GO:0051276">
    <property type="term" value="P:chromosome organization"/>
    <property type="evidence" value="ECO:0007669"/>
    <property type="project" value="InterPro"/>
</dbReference>
<keyword evidence="5" id="KW-1185">Reference proteome</keyword>
<dbReference type="PANTHER" id="PTHR41328:SF2">
    <property type="entry name" value="TERMINASE SMALL SUBUNIT"/>
    <property type="match status" value="1"/>
</dbReference>
<dbReference type="InterPro" id="IPR016032">
    <property type="entry name" value="Sig_transdc_resp-reg_C-effctor"/>
</dbReference>
<proteinExistence type="predicted"/>
<dbReference type="AlphaFoldDB" id="A0A7X0PDF2"/>
<reference evidence="4 5" key="1">
    <citation type="submission" date="2020-08" db="EMBL/GenBank/DDBJ databases">
        <title>Functional genomics of gut bacteria from endangered species of beetles.</title>
        <authorList>
            <person name="Carlos-Shanley C."/>
        </authorList>
    </citation>
    <scope>NUCLEOTIDE SEQUENCE [LARGE SCALE GENOMIC DNA]</scope>
    <source>
        <strain evidence="4 5">S00198</strain>
    </source>
</reference>
<dbReference type="SUPFAM" id="SSF46894">
    <property type="entry name" value="C-terminal effector domain of the bipartite response regulators"/>
    <property type="match status" value="1"/>
</dbReference>
<dbReference type="GO" id="GO:0006355">
    <property type="term" value="P:regulation of DNA-templated transcription"/>
    <property type="evidence" value="ECO:0007669"/>
    <property type="project" value="InterPro"/>
</dbReference>
<dbReference type="InterPro" id="IPR038713">
    <property type="entry name" value="Terminase_Gp1_N_sf"/>
</dbReference>
<feature type="region of interest" description="Disordered" evidence="3">
    <location>
        <begin position="304"/>
        <end position="330"/>
    </location>
</feature>
<dbReference type="EMBL" id="JACHLK010000003">
    <property type="protein sequence ID" value="MBB6559594.1"/>
    <property type="molecule type" value="Genomic_DNA"/>
</dbReference>
<keyword evidence="1" id="KW-1188">Viral release from host cell</keyword>
<accession>A0A7X0PDF2</accession>
<feature type="compositionally biased region" description="Low complexity" evidence="3">
    <location>
        <begin position="14"/>
        <end position="36"/>
    </location>
</feature>
<dbReference type="Gene3D" id="1.10.10.1400">
    <property type="entry name" value="Terminase, small subunit, N-terminal DNA-binding domain, HTH motif"/>
    <property type="match status" value="1"/>
</dbReference>
<evidence type="ECO:0000256" key="1">
    <source>
        <dbReference type="ARBA" id="ARBA00022612"/>
    </source>
</evidence>
<dbReference type="Pfam" id="PF03592">
    <property type="entry name" value="Terminase_2"/>
    <property type="match status" value="1"/>
</dbReference>
<name>A0A7X0PDF2_9BURK</name>